<evidence type="ECO:0000313" key="2">
    <source>
        <dbReference type="EMBL" id="KTB43466.1"/>
    </source>
</evidence>
<proteinExistence type="predicted"/>
<evidence type="ECO:0000259" key="1">
    <source>
        <dbReference type="Pfam" id="PF24764"/>
    </source>
</evidence>
<name>A0A0W0G4F9_MONRR</name>
<dbReference type="eggNOG" id="ENOG502QSMG">
    <property type="taxonomic scope" value="Eukaryota"/>
</dbReference>
<dbReference type="InterPro" id="IPR058913">
    <property type="entry name" value="Integrase_dom_put"/>
</dbReference>
<protein>
    <recommendedName>
        <fullName evidence="1">Integrase core domain-containing protein</fullName>
    </recommendedName>
</protein>
<dbReference type="EMBL" id="LATX01001162">
    <property type="protein sequence ID" value="KTB43466.1"/>
    <property type="molecule type" value="Genomic_DNA"/>
</dbReference>
<comment type="caution">
    <text evidence="2">The sequence shown here is derived from an EMBL/GenBank/DDBJ whole genome shotgun (WGS) entry which is preliminary data.</text>
</comment>
<feature type="domain" description="Integrase core" evidence="1">
    <location>
        <begin position="2"/>
        <end position="70"/>
    </location>
</feature>
<gene>
    <name evidence="2" type="ORF">WG66_3957</name>
</gene>
<dbReference type="Proteomes" id="UP000054988">
    <property type="component" value="Unassembled WGS sequence"/>
</dbReference>
<evidence type="ECO:0000313" key="3">
    <source>
        <dbReference type="Proteomes" id="UP000054988"/>
    </source>
</evidence>
<sequence length="168" mass="19318">MWYDHFIELELHHSLDINNENHIWLLHHLFLPVINSHLAFWAESWNMHQITMRGQPNHSPDNMFGFDMLELEVFGVDWEGLDDDDLLRSLCQNYAHDGATSWIGCRGPPPTVNEVPVDPPALGSSTDHLVAQLTERLAHIHRGPEQENVLMLWSQSLAVVHVCLSELF</sequence>
<dbReference type="Pfam" id="PF24764">
    <property type="entry name" value="rva_4"/>
    <property type="match status" value="1"/>
</dbReference>
<accession>A0A0W0G4F9</accession>
<dbReference type="AlphaFoldDB" id="A0A0W0G4F9"/>
<reference evidence="2 3" key="1">
    <citation type="submission" date="2015-12" db="EMBL/GenBank/DDBJ databases">
        <title>Draft genome sequence of Moniliophthora roreri, the causal agent of frosty pod rot of cacao.</title>
        <authorList>
            <person name="Aime M.C."/>
            <person name="Diaz-Valderrama J.R."/>
            <person name="Kijpornyongpan T."/>
            <person name="Phillips-Mora W."/>
        </authorList>
    </citation>
    <scope>NUCLEOTIDE SEQUENCE [LARGE SCALE GENOMIC DNA]</scope>
    <source>
        <strain evidence="2 3">MCA 2952</strain>
    </source>
</reference>
<organism evidence="2 3">
    <name type="scientific">Moniliophthora roreri</name>
    <name type="common">Frosty pod rot fungus</name>
    <name type="synonym">Monilia roreri</name>
    <dbReference type="NCBI Taxonomy" id="221103"/>
    <lineage>
        <taxon>Eukaryota</taxon>
        <taxon>Fungi</taxon>
        <taxon>Dikarya</taxon>
        <taxon>Basidiomycota</taxon>
        <taxon>Agaricomycotina</taxon>
        <taxon>Agaricomycetes</taxon>
        <taxon>Agaricomycetidae</taxon>
        <taxon>Agaricales</taxon>
        <taxon>Marasmiineae</taxon>
        <taxon>Marasmiaceae</taxon>
        <taxon>Moniliophthora</taxon>
    </lineage>
</organism>